<keyword evidence="6 12" id="KW-0808">Transferase</keyword>
<dbReference type="InterPro" id="IPR006390">
    <property type="entry name" value="DHP_synth_dom"/>
</dbReference>
<evidence type="ECO:0000259" key="11">
    <source>
        <dbReference type="PROSITE" id="PS50972"/>
    </source>
</evidence>
<feature type="region of interest" description="Disordered" evidence="10">
    <location>
        <begin position="240"/>
        <end position="267"/>
    </location>
</feature>
<evidence type="ECO:0000256" key="10">
    <source>
        <dbReference type="SAM" id="MobiDB-lite"/>
    </source>
</evidence>
<dbReference type="Gene3D" id="3.20.20.20">
    <property type="entry name" value="Dihydropteroate synthase-like"/>
    <property type="match status" value="1"/>
</dbReference>
<dbReference type="InterPro" id="IPR000489">
    <property type="entry name" value="Pterin-binding_dom"/>
</dbReference>
<comment type="pathway">
    <text evidence="3">Cofactor biosynthesis; tetrahydrofolate biosynthesis; 7,8-dihydrofolate from 2-amino-4-hydroxy-6-hydroxymethyl-7,8-dihydropteridine diphosphate and 4-aminobenzoate: step 1/2.</text>
</comment>
<dbReference type="NCBIfam" id="TIGR01496">
    <property type="entry name" value="DHPS"/>
    <property type="match status" value="1"/>
</dbReference>
<evidence type="ECO:0000256" key="2">
    <source>
        <dbReference type="ARBA" id="ARBA00001946"/>
    </source>
</evidence>
<keyword evidence="8" id="KW-0460">Magnesium</keyword>
<feature type="domain" description="Pterin-binding" evidence="11">
    <location>
        <begin position="20"/>
        <end position="297"/>
    </location>
</feature>
<dbReference type="PANTHER" id="PTHR20941:SF1">
    <property type="entry name" value="FOLIC ACID SYNTHESIS PROTEIN FOL1"/>
    <property type="match status" value="1"/>
</dbReference>
<dbReference type="GO" id="GO:0004156">
    <property type="term" value="F:dihydropteroate synthase activity"/>
    <property type="evidence" value="ECO:0007669"/>
    <property type="project" value="UniProtKB-EC"/>
</dbReference>
<evidence type="ECO:0000313" key="12">
    <source>
        <dbReference type="EMBL" id="MBE1875157.1"/>
    </source>
</evidence>
<proteinExistence type="inferred from homology"/>
<evidence type="ECO:0000256" key="8">
    <source>
        <dbReference type="ARBA" id="ARBA00022842"/>
    </source>
</evidence>
<evidence type="ECO:0000256" key="7">
    <source>
        <dbReference type="ARBA" id="ARBA00022723"/>
    </source>
</evidence>
<dbReference type="CDD" id="cd00739">
    <property type="entry name" value="DHPS"/>
    <property type="match status" value="1"/>
</dbReference>
<dbReference type="PANTHER" id="PTHR20941">
    <property type="entry name" value="FOLATE SYNTHESIS PROTEINS"/>
    <property type="match status" value="1"/>
</dbReference>
<protein>
    <recommendedName>
        <fullName evidence="5">dihydropteroate synthase</fullName>
        <ecNumber evidence="5">2.5.1.15</ecNumber>
    </recommendedName>
</protein>
<comment type="cofactor">
    <cofactor evidence="2">
        <name>Mg(2+)</name>
        <dbReference type="ChEBI" id="CHEBI:18420"/>
    </cofactor>
</comment>
<comment type="catalytic activity">
    <reaction evidence="1">
        <text>(7,8-dihydropterin-6-yl)methyl diphosphate + 4-aminobenzoate = 7,8-dihydropteroate + diphosphate</text>
        <dbReference type="Rhea" id="RHEA:19949"/>
        <dbReference type="ChEBI" id="CHEBI:17836"/>
        <dbReference type="ChEBI" id="CHEBI:17839"/>
        <dbReference type="ChEBI" id="CHEBI:33019"/>
        <dbReference type="ChEBI" id="CHEBI:72950"/>
        <dbReference type="EC" id="2.5.1.15"/>
    </reaction>
</comment>
<comment type="caution">
    <text evidence="12">The sequence shown here is derived from an EMBL/GenBank/DDBJ whole genome shotgun (WGS) entry which is preliminary data.</text>
</comment>
<dbReference type="PROSITE" id="PS00792">
    <property type="entry name" value="DHPS_1"/>
    <property type="match status" value="1"/>
</dbReference>
<gene>
    <name evidence="12" type="primary">folP</name>
    <name evidence="12" type="ORF">IHE71_05455</name>
</gene>
<sequence>MDARDAEVAGLPELSGTGRTLVMGVVNVTPDSFSDGGEWFEPDSAVAHGLELLGEGADILDVGGESTRPGAGRVPQDQELARVLPVIEALAARGAIVSVDTTRSAVAERAVAAGARIVNDVSGGLADPGMARAVAEMGVPYVAMHWRGHSDVMDSLEMYDDVVTDVRDELAARMDALVGAGVDAAQIVLDPGLGFAKAGALNWPLLAHLDALGELGRPVLIGASRKRFLGHLLARHASGGSRASLSGETRTPRSGAGEPVPPRARDDATAAVSALSAATGAWCVRVHAVRASADAVRVAAAWERASGKAAEAGGVPAREREPRAAVSARSGPRGDVGERTDKSVDSLTDDGTDAGGLAPTWQDSQTCDDHGGSPR</sequence>
<evidence type="ECO:0000256" key="6">
    <source>
        <dbReference type="ARBA" id="ARBA00022679"/>
    </source>
</evidence>
<dbReference type="InterPro" id="IPR011005">
    <property type="entry name" value="Dihydropteroate_synth-like_sf"/>
</dbReference>
<feature type="region of interest" description="Disordered" evidence="10">
    <location>
        <begin position="306"/>
        <end position="375"/>
    </location>
</feature>
<feature type="compositionally biased region" description="Basic and acidic residues" evidence="10">
    <location>
        <begin position="335"/>
        <end position="344"/>
    </location>
</feature>
<evidence type="ECO:0000256" key="1">
    <source>
        <dbReference type="ARBA" id="ARBA00000012"/>
    </source>
</evidence>
<name>A0ABR9MUU4_9MICO</name>
<evidence type="ECO:0000256" key="3">
    <source>
        <dbReference type="ARBA" id="ARBA00004763"/>
    </source>
</evidence>
<dbReference type="InterPro" id="IPR045031">
    <property type="entry name" value="DHP_synth-like"/>
</dbReference>
<evidence type="ECO:0000256" key="5">
    <source>
        <dbReference type="ARBA" id="ARBA00012458"/>
    </source>
</evidence>
<reference evidence="12 13" key="1">
    <citation type="submission" date="2020-10" db="EMBL/GenBank/DDBJ databases">
        <title>Myceligenerans pegani sp. nov., an endophytic actinomycete isolated from Peganum harmala L. in Xinjiang, China.</title>
        <authorList>
            <person name="Xin L."/>
        </authorList>
    </citation>
    <scope>NUCLEOTIDE SEQUENCE [LARGE SCALE GENOMIC DNA]</scope>
    <source>
        <strain evidence="12 13">TRM65318</strain>
    </source>
</reference>
<dbReference type="EC" id="2.5.1.15" evidence="5"/>
<dbReference type="SUPFAM" id="SSF51717">
    <property type="entry name" value="Dihydropteroate synthetase-like"/>
    <property type="match status" value="1"/>
</dbReference>
<dbReference type="RefSeq" id="WP_192861823.1">
    <property type="nucleotide sequence ID" value="NZ_JADAQT010000058.1"/>
</dbReference>
<evidence type="ECO:0000256" key="9">
    <source>
        <dbReference type="ARBA" id="ARBA00022909"/>
    </source>
</evidence>
<dbReference type="PROSITE" id="PS00793">
    <property type="entry name" value="DHPS_2"/>
    <property type="match status" value="1"/>
</dbReference>
<dbReference type="PROSITE" id="PS50972">
    <property type="entry name" value="PTERIN_BINDING"/>
    <property type="match status" value="1"/>
</dbReference>
<evidence type="ECO:0000256" key="4">
    <source>
        <dbReference type="ARBA" id="ARBA00009503"/>
    </source>
</evidence>
<dbReference type="Pfam" id="PF00809">
    <property type="entry name" value="Pterin_bind"/>
    <property type="match status" value="1"/>
</dbReference>
<keyword evidence="7" id="KW-0479">Metal-binding</keyword>
<accession>A0ABR9MUU4</accession>
<dbReference type="EMBL" id="JADAQT010000058">
    <property type="protein sequence ID" value="MBE1875157.1"/>
    <property type="molecule type" value="Genomic_DNA"/>
</dbReference>
<dbReference type="Proteomes" id="UP000625527">
    <property type="component" value="Unassembled WGS sequence"/>
</dbReference>
<evidence type="ECO:0000313" key="13">
    <source>
        <dbReference type="Proteomes" id="UP000625527"/>
    </source>
</evidence>
<organism evidence="12 13">
    <name type="scientific">Myceligenerans pegani</name>
    <dbReference type="NCBI Taxonomy" id="2776917"/>
    <lineage>
        <taxon>Bacteria</taxon>
        <taxon>Bacillati</taxon>
        <taxon>Actinomycetota</taxon>
        <taxon>Actinomycetes</taxon>
        <taxon>Micrococcales</taxon>
        <taxon>Promicromonosporaceae</taxon>
        <taxon>Myceligenerans</taxon>
    </lineage>
</organism>
<keyword evidence="13" id="KW-1185">Reference proteome</keyword>
<keyword evidence="9" id="KW-0289">Folate biosynthesis</keyword>
<comment type="similarity">
    <text evidence="4">Belongs to the DHPS family.</text>
</comment>